<keyword evidence="2" id="KW-0479">Metal-binding</keyword>
<dbReference type="Pfam" id="PF22505">
    <property type="entry name" value="RNase_J_b_CASP"/>
    <property type="match status" value="1"/>
</dbReference>
<evidence type="ECO:0000256" key="2">
    <source>
        <dbReference type="ARBA" id="ARBA00022723"/>
    </source>
</evidence>
<evidence type="ECO:0000256" key="5">
    <source>
        <dbReference type="ARBA" id="ARBA00022839"/>
    </source>
</evidence>
<dbReference type="InterPro" id="IPR011108">
    <property type="entry name" value="RMMBL"/>
</dbReference>
<evidence type="ECO:0000256" key="4">
    <source>
        <dbReference type="ARBA" id="ARBA00022833"/>
    </source>
</evidence>
<dbReference type="EMBL" id="PZZZ01000010">
    <property type="protein sequence ID" value="PTM90171.1"/>
    <property type="molecule type" value="Genomic_DNA"/>
</dbReference>
<keyword evidence="1" id="KW-0540">Nuclease</keyword>
<feature type="domain" description="Metallo-beta-lactamase" evidence="7">
    <location>
        <begin position="19"/>
        <end position="218"/>
    </location>
</feature>
<keyword evidence="6" id="KW-0694">RNA-binding</keyword>
<dbReference type="Pfam" id="PF12706">
    <property type="entry name" value="Lactamase_B_2"/>
    <property type="match status" value="1"/>
</dbReference>
<gene>
    <name evidence="8" type="ORF">C7449_11054</name>
</gene>
<dbReference type="InterPro" id="IPR001279">
    <property type="entry name" value="Metallo-B-lactamas"/>
</dbReference>
<dbReference type="Pfam" id="PF17770">
    <property type="entry name" value="RNase_J_C"/>
    <property type="match status" value="1"/>
</dbReference>
<proteinExistence type="predicted"/>
<dbReference type="GO" id="GO:0004527">
    <property type="term" value="F:exonuclease activity"/>
    <property type="evidence" value="ECO:0007669"/>
    <property type="project" value="UniProtKB-KW"/>
</dbReference>
<dbReference type="Gene3D" id="3.10.20.580">
    <property type="match status" value="1"/>
</dbReference>
<evidence type="ECO:0000256" key="1">
    <source>
        <dbReference type="ARBA" id="ARBA00022722"/>
    </source>
</evidence>
<evidence type="ECO:0000256" key="3">
    <source>
        <dbReference type="ARBA" id="ARBA00022801"/>
    </source>
</evidence>
<dbReference type="Pfam" id="PF07521">
    <property type="entry name" value="RMMBL"/>
    <property type="match status" value="1"/>
</dbReference>
<dbReference type="SMART" id="SM00849">
    <property type="entry name" value="Lactamase_B"/>
    <property type="match status" value="1"/>
</dbReference>
<dbReference type="Proteomes" id="UP000241247">
    <property type="component" value="Unassembled WGS sequence"/>
</dbReference>
<evidence type="ECO:0000259" key="7">
    <source>
        <dbReference type="SMART" id="SM00849"/>
    </source>
</evidence>
<keyword evidence="4" id="KW-0862">Zinc</keyword>
<evidence type="ECO:0000313" key="9">
    <source>
        <dbReference type="Proteomes" id="UP000241247"/>
    </source>
</evidence>
<dbReference type="RefSeq" id="WP_108004659.1">
    <property type="nucleotide sequence ID" value="NZ_JBHEEX010000016.1"/>
</dbReference>
<comment type="caution">
    <text evidence="8">The sequence shown here is derived from an EMBL/GenBank/DDBJ whole genome shotgun (WGS) entry which is preliminary data.</text>
</comment>
<evidence type="ECO:0000313" key="8">
    <source>
        <dbReference type="EMBL" id="PTM90171.1"/>
    </source>
</evidence>
<reference evidence="8 9" key="1">
    <citation type="submission" date="2018-04" db="EMBL/GenBank/DDBJ databases">
        <title>Genomic Encyclopedia of Type Strains, Phase IV (KMG-IV): sequencing the most valuable type-strain genomes for metagenomic binning, comparative biology and taxonomic classification.</title>
        <authorList>
            <person name="Goeker M."/>
        </authorList>
    </citation>
    <scope>NUCLEOTIDE SEQUENCE [LARGE SCALE GENOMIC DNA]</scope>
    <source>
        <strain evidence="8 9">DSM 7138</strain>
    </source>
</reference>
<protein>
    <submittedName>
        <fullName evidence="8">Ribonuclease J</fullName>
    </submittedName>
</protein>
<dbReference type="AlphaFoldDB" id="A0A2T5ATV2"/>
<dbReference type="GO" id="GO:0046872">
    <property type="term" value="F:metal ion binding"/>
    <property type="evidence" value="ECO:0007669"/>
    <property type="project" value="UniProtKB-KW"/>
</dbReference>
<organism evidence="8 9">
    <name type="scientific">Mycoplana dimorpha</name>
    <dbReference type="NCBI Taxonomy" id="28320"/>
    <lineage>
        <taxon>Bacteria</taxon>
        <taxon>Pseudomonadati</taxon>
        <taxon>Pseudomonadota</taxon>
        <taxon>Alphaproteobacteria</taxon>
        <taxon>Hyphomicrobiales</taxon>
        <taxon>Rhizobiaceae</taxon>
        <taxon>Mycoplana</taxon>
    </lineage>
</organism>
<keyword evidence="5" id="KW-0269">Exonuclease</keyword>
<keyword evidence="3" id="KW-0378">Hydrolase</keyword>
<name>A0A2T5ATV2_MYCDI</name>
<dbReference type="InterPro" id="IPR055132">
    <property type="entry name" value="RNase_J_b_CASP"/>
</dbReference>
<dbReference type="PANTHER" id="PTHR43694:SF1">
    <property type="entry name" value="RIBONUCLEASE J"/>
    <property type="match status" value="1"/>
</dbReference>
<dbReference type="SUPFAM" id="SSF56281">
    <property type="entry name" value="Metallo-hydrolase/oxidoreductase"/>
    <property type="match status" value="1"/>
</dbReference>
<accession>A0A2T5ATV2</accession>
<dbReference type="OrthoDB" id="9770211at2"/>
<dbReference type="Gene3D" id="3.40.50.10710">
    <property type="entry name" value="Metallo-hydrolase/oxidoreductase"/>
    <property type="match status" value="1"/>
</dbReference>
<dbReference type="CDD" id="cd07714">
    <property type="entry name" value="RNaseJ_MBL-fold"/>
    <property type="match status" value="1"/>
</dbReference>
<dbReference type="InterPro" id="IPR042173">
    <property type="entry name" value="RNase_J_2"/>
</dbReference>
<dbReference type="Gene3D" id="3.60.15.10">
    <property type="entry name" value="Ribonuclease Z/Hydroxyacylglutathione hydrolase-like"/>
    <property type="match status" value="1"/>
</dbReference>
<dbReference type="PANTHER" id="PTHR43694">
    <property type="entry name" value="RIBONUCLEASE J"/>
    <property type="match status" value="1"/>
</dbReference>
<keyword evidence="9" id="KW-1185">Reference proteome</keyword>
<dbReference type="InterPro" id="IPR041636">
    <property type="entry name" value="RNase_J_C"/>
</dbReference>
<sequence length="555" mass="60582">MANQEDLVFLPLGGVGEIGMNLALYGYGTPGNRKWIMVDCGVTFPGPDLPGVDLVLPDIRFLAEERRNLKGIVITHAHEDHYGALNDLWPGLNVPVYASPFTAGMLEAKRDYERSRTEIPVTIFKQGDRINLGPFEIEAIGMNHSIPEPMALAIKTPLGTVVHTGDWKIDLDPSLGPLTDEHRLRQLGDEGVLALVCDSTNALRDGVSPSEEQVSESLTKIIQSSEGRVGITTFSSNVGRIRSVAKAAEAAGREVLLLGSSMKRVVAVARDIGLMEGVKPFIDEDEFSYVPRDKVVVILTGSQGEPRAALAKISRDEMRNVTFTAGDTIIFSSRAIPGNEKGINDIKNGLIDQGIHVVTDAEALVHVSGHPRRSELQQMYAWTRPQMVVPVHGEAAHLVAHAELAEQSGIATVPRVRDGLMLRLAPGPAEVIDEAPFGRIYKDGNLIGDYDEMGIGDRRKLSFVGHVAVNILLDARYDFRGDPDIVPYGLPKFDDEGEAMDDTLYDAVLSAVESIPRARRKDLETVREAVRRAVRAMANEVWGKKPVVTVFVTKA</sequence>
<dbReference type="GO" id="GO:0003723">
    <property type="term" value="F:RNA binding"/>
    <property type="evidence" value="ECO:0007669"/>
    <property type="project" value="UniProtKB-KW"/>
</dbReference>
<dbReference type="InterPro" id="IPR036866">
    <property type="entry name" value="RibonucZ/Hydroxyglut_hydro"/>
</dbReference>
<evidence type="ECO:0000256" key="6">
    <source>
        <dbReference type="ARBA" id="ARBA00022884"/>
    </source>
</evidence>